<evidence type="ECO:0000313" key="2">
    <source>
        <dbReference type="Proteomes" id="UP000799766"/>
    </source>
</evidence>
<name>A0A6A6P6A4_9PEZI</name>
<reference evidence="1" key="1">
    <citation type="journal article" date="2020" name="Stud. Mycol.">
        <title>101 Dothideomycetes genomes: a test case for predicting lifestyles and emergence of pathogens.</title>
        <authorList>
            <person name="Haridas S."/>
            <person name="Albert R."/>
            <person name="Binder M."/>
            <person name="Bloem J."/>
            <person name="Labutti K."/>
            <person name="Salamov A."/>
            <person name="Andreopoulos B."/>
            <person name="Baker S."/>
            <person name="Barry K."/>
            <person name="Bills G."/>
            <person name="Bluhm B."/>
            <person name="Cannon C."/>
            <person name="Castanera R."/>
            <person name="Culley D."/>
            <person name="Daum C."/>
            <person name="Ezra D."/>
            <person name="Gonzalez J."/>
            <person name="Henrissat B."/>
            <person name="Kuo A."/>
            <person name="Liang C."/>
            <person name="Lipzen A."/>
            <person name="Lutzoni F."/>
            <person name="Magnuson J."/>
            <person name="Mondo S."/>
            <person name="Nolan M."/>
            <person name="Ohm R."/>
            <person name="Pangilinan J."/>
            <person name="Park H.-J."/>
            <person name="Ramirez L."/>
            <person name="Alfaro M."/>
            <person name="Sun H."/>
            <person name="Tritt A."/>
            <person name="Yoshinaga Y."/>
            <person name="Zwiers L.-H."/>
            <person name="Turgeon B."/>
            <person name="Goodwin S."/>
            <person name="Spatafora J."/>
            <person name="Crous P."/>
            <person name="Grigoriev I."/>
        </authorList>
    </citation>
    <scope>NUCLEOTIDE SEQUENCE</scope>
    <source>
        <strain evidence="1">ATCC 16933</strain>
    </source>
</reference>
<evidence type="ECO:0000313" key="1">
    <source>
        <dbReference type="EMBL" id="KAF2459521.1"/>
    </source>
</evidence>
<sequence>MIEILWASWRSGCVNSWSWGQVSLNAWSLLAHEWSRHLIQCATTAVRSRGDGSFTCLLLLSLHAFSDAYRWREGTRGFGRAASRCRRRRGQRRNTIGSCLYLMSVASDWSGSALISPTSNNLTLASAQPKRRERERAVPVPRAGKLDSRTVSADAWWNRAYGPVPFTWAV</sequence>
<accession>A0A6A6P6A4</accession>
<keyword evidence="2" id="KW-1185">Reference proteome</keyword>
<dbReference type="Proteomes" id="UP000799766">
    <property type="component" value="Unassembled WGS sequence"/>
</dbReference>
<gene>
    <name evidence="1" type="ORF">BDY21DRAFT_191946</name>
</gene>
<proteinExistence type="predicted"/>
<organism evidence="1 2">
    <name type="scientific">Lineolata rhizophorae</name>
    <dbReference type="NCBI Taxonomy" id="578093"/>
    <lineage>
        <taxon>Eukaryota</taxon>
        <taxon>Fungi</taxon>
        <taxon>Dikarya</taxon>
        <taxon>Ascomycota</taxon>
        <taxon>Pezizomycotina</taxon>
        <taxon>Dothideomycetes</taxon>
        <taxon>Dothideomycetes incertae sedis</taxon>
        <taxon>Lineolatales</taxon>
        <taxon>Lineolataceae</taxon>
        <taxon>Lineolata</taxon>
    </lineage>
</organism>
<dbReference type="EMBL" id="MU001675">
    <property type="protein sequence ID" value="KAF2459521.1"/>
    <property type="molecule type" value="Genomic_DNA"/>
</dbReference>
<dbReference type="AlphaFoldDB" id="A0A6A6P6A4"/>
<protein>
    <submittedName>
        <fullName evidence="1">Uncharacterized protein</fullName>
    </submittedName>
</protein>